<comment type="caution">
    <text evidence="10">The sequence shown here is derived from an EMBL/GenBank/DDBJ whole genome shotgun (WGS) entry which is preliminary data.</text>
</comment>
<evidence type="ECO:0000259" key="9">
    <source>
        <dbReference type="Pfam" id="PF12932"/>
    </source>
</evidence>
<evidence type="ECO:0000256" key="2">
    <source>
        <dbReference type="ARBA" id="ARBA00005927"/>
    </source>
</evidence>
<keyword evidence="4 6" id="KW-0256">Endoplasmic reticulum</keyword>
<evidence type="ECO:0000256" key="1">
    <source>
        <dbReference type="ARBA" id="ARBA00004240"/>
    </source>
</evidence>
<dbReference type="GO" id="GO:0012507">
    <property type="term" value="C:ER to Golgi transport vesicle membrane"/>
    <property type="evidence" value="ECO:0007669"/>
    <property type="project" value="TreeGrafter"/>
</dbReference>
<feature type="compositionally biased region" description="Polar residues" evidence="7">
    <location>
        <begin position="488"/>
        <end position="510"/>
    </location>
</feature>
<keyword evidence="6" id="KW-0472">Membrane</keyword>
<feature type="compositionally biased region" description="Acidic residues" evidence="7">
    <location>
        <begin position="1"/>
        <end position="22"/>
    </location>
</feature>
<dbReference type="GO" id="GO:0070973">
    <property type="term" value="P:protein localization to endoplasmic reticulum exit site"/>
    <property type="evidence" value="ECO:0007669"/>
    <property type="project" value="TreeGrafter"/>
</dbReference>
<feature type="region of interest" description="Disordered" evidence="7">
    <location>
        <begin position="378"/>
        <end position="418"/>
    </location>
</feature>
<feature type="domain" description="Sec16 central conserved" evidence="9">
    <location>
        <begin position="636"/>
        <end position="760"/>
    </location>
</feature>
<keyword evidence="5 6" id="KW-0931">ER-Golgi transport</keyword>
<reference evidence="10 11" key="1">
    <citation type="submission" date="2019-11" db="EMBL/GenBank/DDBJ databases">
        <title>Whole genome sequence of Oryza granulata.</title>
        <authorList>
            <person name="Li W."/>
        </authorList>
    </citation>
    <scope>NUCLEOTIDE SEQUENCE [LARGE SCALE GENOMIC DNA]</scope>
    <source>
        <strain evidence="11">cv. Menghai</strain>
        <tissue evidence="10">Leaf</tissue>
    </source>
</reference>
<feature type="compositionally biased region" description="Low complexity" evidence="7">
    <location>
        <begin position="29"/>
        <end position="39"/>
    </location>
</feature>
<dbReference type="GO" id="GO:0016192">
    <property type="term" value="P:vesicle-mediated transport"/>
    <property type="evidence" value="ECO:0007669"/>
    <property type="project" value="UniProtKB-KW"/>
</dbReference>
<keyword evidence="3 6" id="KW-0813">Transport</keyword>
<feature type="region of interest" description="Disordered" evidence="7">
    <location>
        <begin position="1289"/>
        <end position="1312"/>
    </location>
</feature>
<feature type="region of interest" description="Disordered" evidence="7">
    <location>
        <begin position="1326"/>
        <end position="1401"/>
    </location>
</feature>
<name>A0A6G1DFS7_9ORYZ</name>
<proteinExistence type="inferred from homology"/>
<feature type="domain" description="Sec16 Sec23-binding" evidence="8">
    <location>
        <begin position="822"/>
        <end position="1107"/>
    </location>
</feature>
<evidence type="ECO:0000256" key="3">
    <source>
        <dbReference type="ARBA" id="ARBA00022448"/>
    </source>
</evidence>
<feature type="compositionally biased region" description="Polar residues" evidence="7">
    <location>
        <begin position="384"/>
        <end position="418"/>
    </location>
</feature>
<feature type="region of interest" description="Disordered" evidence="7">
    <location>
        <begin position="1"/>
        <end position="92"/>
    </location>
</feature>
<dbReference type="InterPro" id="IPR024298">
    <property type="entry name" value="Sec16_Sec23-bd"/>
</dbReference>
<feature type="region of interest" description="Disordered" evidence="7">
    <location>
        <begin position="441"/>
        <end position="516"/>
    </location>
</feature>
<evidence type="ECO:0000313" key="10">
    <source>
        <dbReference type="EMBL" id="KAF0911675.1"/>
    </source>
</evidence>
<dbReference type="Gene3D" id="1.25.40.1030">
    <property type="match status" value="1"/>
</dbReference>
<dbReference type="GO" id="GO:0015031">
    <property type="term" value="P:protein transport"/>
    <property type="evidence" value="ECO:0007669"/>
    <property type="project" value="UniProtKB-KW"/>
</dbReference>
<protein>
    <recommendedName>
        <fullName evidence="6">Protein transport protein sec16</fullName>
    </recommendedName>
</protein>
<sequence length="1495" mass="160047">MASDSDDADADFFDKLVDDDDGDTHHRLAATAGLSALTLTEDDHPGPPEPAPPPSQSDTEGEVVAPPPEPETGAPPASPNVEAEAEASEPEGAAALPELEVKASALPPRGEGGSPGSAKGVHTAVKQVQWSTFASNSGVGGSGEDPFGELMGGASVGGDDAFFGGNSMTGDQAMQASVVATAGSIGSVDHGFSGEVANIANSQSAWAASSAEFMNHNTNVQSESTGGAVDSMSTDPKYLESLYPGWKYDEATQQWYQVDTYNSQGNADNLGALPVVGGDNVQQQQQFSVSYLHNSSQAGLETIAEEGSTMPASWGPNESNTGAVEYPSNMVFYAEYPGWYFDTSTQLWHSLESYQQGGVQTATTATASGGFVGTSDSFVDDFSHQGQPQHGSLGDNSSSGSFYGSNQHAENQVAQQANVEPLESSKNYHTDIGTYLHSTSQYTSREDHQASHKGFGSSTSHQSAYKGFEPSTSHQSTSTSHHSGYKGSESSAVQQAVHQGFKPSTNSQNYKGFEPFSGHRSGYKGYEYSTGNEIGHKEFEPSIDNQASHAAYEQLPSHFSRFNGVAKPQDSVPTANMSQTQTHADSDGFMHFPNNYLSTGNSINFAQQQFISSNSSLQQFGYLPDEQRSSAGRPPHALVTFGFGGKLLVVRETSSMPTNFDSGNQGNSSGMVSILDVSEIVSDKVDHPSIPNGSALSYFHALCRQPIPGPLVGGSAAAKDVNRWLDEIIGGYDSSIWEFQGGDDQKLLISLLKILCQHYGKLRSPFGSDPSQEGIDGPEMAVTKLFSSCKNSGAHKGEYGAIVHCMKNIPSENQIQATAKEVQNLLVSGRRKEALQYAQEGQLWGPALILALQLGDKFYVDTVKKMAYHHFVSGSPLRTLCLLIAGQPADVFSVENPVDGNYGNLHIPQRSVEAVNPKGMLDDWQENLAIITANRTKGDDLVITHLGDCLWKEKNEVAAAHSCYLAAELNIESYSESSRMCLIGADHLRCPRTFTSPEAIQRTEVYEYAKVLGNSQYILLPFQPYKLIYAYMLVEVGKVSDSLRYCQACLKVLKASGRAPELEAWKQLFSSLEERIRTHQQGGYGTNLAPAKLVGKLFTSLDKSLSRMMGTQPSSLLQVPQGSSTESFYSAPAATNFVNSQPALAMSSLMSSVSEQSMSEMSGNSGPGRKVTHNRSVSEPDFGRTPKQGAGLDNAQSTSGSGSSRFGWLLQKTMGFVSRSHNQAKLGEQNKFFYDEKLKRWVEEGADIPAEEPPLPPPPTKASFQNGIPDQNLNGPGNVSHTANGFSEARLLNPSEPSSGMPPMPPSQNQFSARGRMGVRSRYVDTFNKGGANATGPSSYSKPATPSMNPLTGATFFVPTPATVASEQTPDPTVNVHQDQPSSSVAMRESSASPPPSVPVQLSIQRYPSMDNIMTPSSSGNGSSFSRSRAASWSGAYSEQLSSNAVSRSPDGQRTMMQSPLIPGQKNSHSRSSSNPSLHQFDNNGLGEDLHEVEL</sequence>
<accession>A0A6G1DFS7</accession>
<dbReference type="GO" id="GO:0007030">
    <property type="term" value="P:Golgi organization"/>
    <property type="evidence" value="ECO:0007669"/>
    <property type="project" value="TreeGrafter"/>
</dbReference>
<dbReference type="Proteomes" id="UP000479710">
    <property type="component" value="Unassembled WGS sequence"/>
</dbReference>
<dbReference type="Pfam" id="PF12931">
    <property type="entry name" value="TPR_Sec16"/>
    <property type="match status" value="1"/>
</dbReference>
<evidence type="ECO:0000256" key="6">
    <source>
        <dbReference type="RuleBase" id="RU364101"/>
    </source>
</evidence>
<gene>
    <name evidence="10" type="ORF">E2562_011677</name>
</gene>
<dbReference type="CDD" id="cd09233">
    <property type="entry name" value="ACE1-Sec16-like"/>
    <property type="match status" value="1"/>
</dbReference>
<feature type="compositionally biased region" description="Polar residues" evidence="7">
    <location>
        <begin position="1363"/>
        <end position="1381"/>
    </location>
</feature>
<feature type="compositionally biased region" description="Polar residues" evidence="7">
    <location>
        <begin position="1335"/>
        <end position="1352"/>
    </location>
</feature>
<dbReference type="InterPro" id="IPR024340">
    <property type="entry name" value="Sec16_CCD"/>
</dbReference>
<dbReference type="PANTHER" id="PTHR13402">
    <property type="entry name" value="RGPR-RELATED"/>
    <property type="match status" value="1"/>
</dbReference>
<organism evidence="10 11">
    <name type="scientific">Oryza meyeriana var. granulata</name>
    <dbReference type="NCBI Taxonomy" id="110450"/>
    <lineage>
        <taxon>Eukaryota</taxon>
        <taxon>Viridiplantae</taxon>
        <taxon>Streptophyta</taxon>
        <taxon>Embryophyta</taxon>
        <taxon>Tracheophyta</taxon>
        <taxon>Spermatophyta</taxon>
        <taxon>Magnoliopsida</taxon>
        <taxon>Liliopsida</taxon>
        <taxon>Poales</taxon>
        <taxon>Poaceae</taxon>
        <taxon>BOP clade</taxon>
        <taxon>Oryzoideae</taxon>
        <taxon>Oryzeae</taxon>
        <taxon>Oryzinae</taxon>
        <taxon>Oryza</taxon>
        <taxon>Oryza meyeriana</taxon>
    </lineage>
</organism>
<keyword evidence="6" id="KW-0333">Golgi apparatus</keyword>
<comment type="similarity">
    <text evidence="2 6">Belongs to the SEC16 family.</text>
</comment>
<evidence type="ECO:0000256" key="7">
    <source>
        <dbReference type="SAM" id="MobiDB-lite"/>
    </source>
</evidence>
<feature type="compositionally biased region" description="Polar residues" evidence="7">
    <location>
        <begin position="1194"/>
        <end position="1204"/>
    </location>
</feature>
<keyword evidence="11" id="KW-1185">Reference proteome</keyword>
<keyword evidence="6" id="KW-0653">Protein transport</keyword>
<dbReference type="OrthoDB" id="8918678at2759"/>
<feature type="compositionally biased region" description="Low complexity" evidence="7">
    <location>
        <begin position="1382"/>
        <end position="1392"/>
    </location>
</feature>
<dbReference type="GO" id="GO:0070971">
    <property type="term" value="C:endoplasmic reticulum exit site"/>
    <property type="evidence" value="ECO:0007669"/>
    <property type="project" value="UniProtKB-ARBA"/>
</dbReference>
<feature type="compositionally biased region" description="Low complexity" evidence="7">
    <location>
        <begin position="71"/>
        <end position="82"/>
    </location>
</feature>
<evidence type="ECO:0000256" key="5">
    <source>
        <dbReference type="ARBA" id="ARBA00022892"/>
    </source>
</evidence>
<dbReference type="GO" id="GO:0000139">
    <property type="term" value="C:Golgi membrane"/>
    <property type="evidence" value="ECO:0007669"/>
    <property type="project" value="UniProtKB-SubCell"/>
</dbReference>
<feature type="region of interest" description="Disordered" evidence="7">
    <location>
        <begin position="1437"/>
        <end position="1495"/>
    </location>
</feature>
<comment type="subcellular location">
    <subcellularLocation>
        <location evidence="1">Endoplasmic reticulum</location>
    </subcellularLocation>
    <subcellularLocation>
        <location evidence="6">Golgi apparatus membrane</location>
    </subcellularLocation>
</comment>
<evidence type="ECO:0000259" key="8">
    <source>
        <dbReference type="Pfam" id="PF12931"/>
    </source>
</evidence>
<dbReference type="EMBL" id="SPHZ02000006">
    <property type="protein sequence ID" value="KAF0911675.1"/>
    <property type="molecule type" value="Genomic_DNA"/>
</dbReference>
<feature type="compositionally biased region" description="Low complexity" evidence="7">
    <location>
        <begin position="471"/>
        <end position="482"/>
    </location>
</feature>
<dbReference type="PANTHER" id="PTHR13402:SF31">
    <property type="entry name" value="PROTEIN TRANSPORT PROTEIN SEC16"/>
    <property type="match status" value="1"/>
</dbReference>
<feature type="compositionally biased region" description="Polar residues" evidence="7">
    <location>
        <begin position="1439"/>
        <end position="1458"/>
    </location>
</feature>
<feature type="region of interest" description="Disordered" evidence="7">
    <location>
        <begin position="1149"/>
        <end position="1204"/>
    </location>
</feature>
<evidence type="ECO:0000313" key="11">
    <source>
        <dbReference type="Proteomes" id="UP000479710"/>
    </source>
</evidence>
<feature type="compositionally biased region" description="Low complexity" evidence="7">
    <location>
        <begin position="1149"/>
        <end position="1162"/>
    </location>
</feature>
<evidence type="ECO:0000256" key="4">
    <source>
        <dbReference type="ARBA" id="ARBA00022824"/>
    </source>
</evidence>
<dbReference type="Pfam" id="PF12932">
    <property type="entry name" value="Sec16"/>
    <property type="match status" value="1"/>
</dbReference>
<dbReference type="FunFam" id="1.25.40.1030:FF:000005">
    <property type="entry name" value="Protein transport protein sec16"/>
    <property type="match status" value="1"/>
</dbReference>